<comment type="similarity">
    <text evidence="2">Belongs to the JIP scaffold family.</text>
</comment>
<evidence type="ECO:0000259" key="6">
    <source>
        <dbReference type="Pfam" id="PF16471"/>
    </source>
</evidence>
<dbReference type="GO" id="GO:0019894">
    <property type="term" value="F:kinesin binding"/>
    <property type="evidence" value="ECO:0007669"/>
    <property type="project" value="TreeGrafter"/>
</dbReference>
<comment type="subcellular location">
    <subcellularLocation>
        <location evidence="1">Cytoplasm</location>
    </subcellularLocation>
</comment>
<gene>
    <name evidence="7" type="primary">spag9b</name>
</gene>
<dbReference type="GO" id="GO:0016192">
    <property type="term" value="P:vesicle-mediated transport"/>
    <property type="evidence" value="ECO:0007669"/>
    <property type="project" value="TreeGrafter"/>
</dbReference>
<reference evidence="7" key="4">
    <citation type="submission" date="2025-08" db="UniProtKB">
        <authorList>
            <consortium name="Ensembl"/>
        </authorList>
    </citation>
    <scope>IDENTIFICATION</scope>
</reference>
<dbReference type="AlphaFoldDB" id="A0A4W3K4R3"/>
<feature type="region of interest" description="Disordered" evidence="5">
    <location>
        <begin position="637"/>
        <end position="668"/>
    </location>
</feature>
<feature type="domain" description="JNK-interacting protein leucine zipper II" evidence="6">
    <location>
        <begin position="228"/>
        <end position="298"/>
    </location>
</feature>
<feature type="compositionally biased region" description="Polar residues" evidence="5">
    <location>
        <begin position="86"/>
        <end position="99"/>
    </location>
</feature>
<dbReference type="InterPro" id="IPR039911">
    <property type="entry name" value="JIP3/JIP4"/>
</dbReference>
<evidence type="ECO:0000256" key="4">
    <source>
        <dbReference type="ARBA" id="ARBA00023054"/>
    </source>
</evidence>
<dbReference type="Proteomes" id="UP000314986">
    <property type="component" value="Unassembled WGS sequence"/>
</dbReference>
<keyword evidence="3" id="KW-0963">Cytoplasm</keyword>
<dbReference type="GO" id="GO:0008432">
    <property type="term" value="F:JUN kinase binding"/>
    <property type="evidence" value="ECO:0007669"/>
    <property type="project" value="TreeGrafter"/>
</dbReference>
<evidence type="ECO:0000313" key="7">
    <source>
        <dbReference type="Ensembl" id="ENSCMIP00000039040.1"/>
    </source>
</evidence>
<feature type="compositionally biased region" description="Polar residues" evidence="5">
    <location>
        <begin position="64"/>
        <end position="79"/>
    </location>
</feature>
<dbReference type="GeneTree" id="ENSGT00940000153496"/>
<feature type="region of interest" description="Disordered" evidence="5">
    <location>
        <begin position="361"/>
        <end position="425"/>
    </location>
</feature>
<feature type="compositionally biased region" description="Polar residues" evidence="5">
    <location>
        <begin position="637"/>
        <end position="646"/>
    </location>
</feature>
<dbReference type="PANTHER" id="PTHR13886:SF2">
    <property type="entry name" value="C-JUN-AMINO-TERMINAL KINASE-INTERACTING PROTEIN 4"/>
    <property type="match status" value="1"/>
</dbReference>
<feature type="region of interest" description="Disordered" evidence="5">
    <location>
        <begin position="520"/>
        <end position="546"/>
    </location>
</feature>
<sequence>MIHNYMEHLERTKFQQLHGGDPLESGVHNRLRKERPHSLGPFLLPGGDVLRTPDAQKEGAETPGTENWRFNCQPRSTTSLKDELSDASQPSSSVGTKPNTPMALEEGIAGSVTPRKESMEAEGLTKNLNMASKKPDNKRNIDVQVQQETRTLAVGMTENEDKSDVQAIIDSTPELDMDQDFSGCKGASTPTKGIENKAFSRNTESIFDELSQSASELIGDVDEGANLLGMGREVENLIQENTQLLETKNALNVVKNDLIAQVDELTCEKDVLQGELESIRQAKQKLEEKNKELEEELRKLRTETEEAKRKAKEDSDESDVPTAQRKRFTRVEMARVLMEPMQEKKKSTIWQFFSRLFSSSTNTTKKPIPPVNVKYNAPTSHITPGAVKKRSGPISQLPSDKSKAFDFLNEDNENTSASRREQKREQYRQVKAHVQKEDGRIQAYGWSLPPKFKQITNGSPSDKMKNLPVPVHLQPLDDKDTHMKLWCAVGVNVSGGKTRDGGSIFGASVFYSDAPGLEIEHSKQRSGSQSSLDRLEQELKEQEKELRQQDEVSSLVWICTSTHSTDSFFVCNSHILCLASVPGARETDYLAGEEVPTEVEGSQAECASLTGSVASNSSAGSDGLLGGITVVGCTTEGSARSTNTPVSSSLLLEGDSGEAEVHSAPGRL</sequence>
<feature type="compositionally biased region" description="Basic and acidic residues" evidence="5">
    <location>
        <begin position="533"/>
        <end position="546"/>
    </location>
</feature>
<accession>A0A4W3K4R3</accession>
<protein>
    <submittedName>
        <fullName evidence="7">Sperm associated antigen 9a</fullName>
    </submittedName>
</protein>
<proteinExistence type="inferred from homology"/>
<evidence type="ECO:0000256" key="2">
    <source>
        <dbReference type="ARBA" id="ARBA00009866"/>
    </source>
</evidence>
<evidence type="ECO:0000256" key="5">
    <source>
        <dbReference type="SAM" id="MobiDB-lite"/>
    </source>
</evidence>
<dbReference type="PANTHER" id="PTHR13886">
    <property type="entry name" value="JNK/SAPK-ASSOCIATED PROTEIN"/>
    <property type="match status" value="1"/>
</dbReference>
<keyword evidence="4" id="KW-0175">Coiled coil</keyword>
<dbReference type="Gene3D" id="1.20.5.1000">
    <property type="entry name" value="arf6 gtpase in complex with a specific effector, jip4"/>
    <property type="match status" value="1"/>
</dbReference>
<keyword evidence="8" id="KW-1185">Reference proteome</keyword>
<dbReference type="InterPro" id="IPR032486">
    <property type="entry name" value="JIP_LZII"/>
</dbReference>
<dbReference type="FunFam" id="1.20.5.1000:FF:000001">
    <property type="entry name" value="C-Jun-amino-terminal kinase-interacting protein 3 isoform X2"/>
    <property type="match status" value="1"/>
</dbReference>
<feature type="region of interest" description="Disordered" evidence="5">
    <location>
        <begin position="302"/>
        <end position="326"/>
    </location>
</feature>
<reference evidence="8" key="3">
    <citation type="journal article" date="2014" name="Nature">
        <title>Elephant shark genome provides unique insights into gnathostome evolution.</title>
        <authorList>
            <consortium name="International Elephant Shark Genome Sequencing Consortium"/>
            <person name="Venkatesh B."/>
            <person name="Lee A.P."/>
            <person name="Ravi V."/>
            <person name="Maurya A.K."/>
            <person name="Lian M.M."/>
            <person name="Swann J.B."/>
            <person name="Ohta Y."/>
            <person name="Flajnik M.F."/>
            <person name="Sutoh Y."/>
            <person name="Kasahara M."/>
            <person name="Hoon S."/>
            <person name="Gangu V."/>
            <person name="Roy S.W."/>
            <person name="Irimia M."/>
            <person name="Korzh V."/>
            <person name="Kondrychyn I."/>
            <person name="Lim Z.W."/>
            <person name="Tay B.H."/>
            <person name="Tohari S."/>
            <person name="Kong K.W."/>
            <person name="Ho S."/>
            <person name="Lorente-Galdos B."/>
            <person name="Quilez J."/>
            <person name="Marques-Bonet T."/>
            <person name="Raney B.J."/>
            <person name="Ingham P.W."/>
            <person name="Tay A."/>
            <person name="Hillier L.W."/>
            <person name="Minx P."/>
            <person name="Boehm T."/>
            <person name="Wilson R.K."/>
            <person name="Brenner S."/>
            <person name="Warren W.C."/>
        </authorList>
    </citation>
    <scope>NUCLEOTIDE SEQUENCE [LARGE SCALE GENOMIC DNA]</scope>
</reference>
<feature type="region of interest" description="Disordered" evidence="5">
    <location>
        <begin position="36"/>
        <end position="102"/>
    </location>
</feature>
<evidence type="ECO:0000313" key="8">
    <source>
        <dbReference type="Proteomes" id="UP000314986"/>
    </source>
</evidence>
<reference evidence="8" key="1">
    <citation type="journal article" date="2006" name="Science">
        <title>Ancient noncoding elements conserved in the human genome.</title>
        <authorList>
            <person name="Venkatesh B."/>
            <person name="Kirkness E.F."/>
            <person name="Loh Y.H."/>
            <person name="Halpern A.L."/>
            <person name="Lee A.P."/>
            <person name="Johnson J."/>
            <person name="Dandona N."/>
            <person name="Viswanathan L.D."/>
            <person name="Tay A."/>
            <person name="Venter J.C."/>
            <person name="Strausberg R.L."/>
            <person name="Brenner S."/>
        </authorList>
    </citation>
    <scope>NUCLEOTIDE SEQUENCE [LARGE SCALE GENOMIC DNA]</scope>
</reference>
<organism evidence="7 8">
    <name type="scientific">Callorhinchus milii</name>
    <name type="common">Ghost shark</name>
    <dbReference type="NCBI Taxonomy" id="7868"/>
    <lineage>
        <taxon>Eukaryota</taxon>
        <taxon>Metazoa</taxon>
        <taxon>Chordata</taxon>
        <taxon>Craniata</taxon>
        <taxon>Vertebrata</taxon>
        <taxon>Chondrichthyes</taxon>
        <taxon>Holocephali</taxon>
        <taxon>Chimaeriformes</taxon>
        <taxon>Callorhinchidae</taxon>
        <taxon>Callorhinchus</taxon>
    </lineage>
</organism>
<dbReference type="GO" id="GO:0030159">
    <property type="term" value="F:signaling receptor complex adaptor activity"/>
    <property type="evidence" value="ECO:0007669"/>
    <property type="project" value="TreeGrafter"/>
</dbReference>
<dbReference type="GO" id="GO:0005737">
    <property type="term" value="C:cytoplasm"/>
    <property type="evidence" value="ECO:0007669"/>
    <property type="project" value="UniProtKB-SubCell"/>
</dbReference>
<dbReference type="Ensembl" id="ENSCMIT00000039604.1">
    <property type="protein sequence ID" value="ENSCMIP00000039040.1"/>
    <property type="gene ID" value="ENSCMIG00000016167.1"/>
</dbReference>
<evidence type="ECO:0000256" key="3">
    <source>
        <dbReference type="ARBA" id="ARBA00022490"/>
    </source>
</evidence>
<reference evidence="8" key="2">
    <citation type="journal article" date="2007" name="PLoS Biol.">
        <title>Survey sequencing and comparative analysis of the elephant shark (Callorhinchus milii) genome.</title>
        <authorList>
            <person name="Venkatesh B."/>
            <person name="Kirkness E.F."/>
            <person name="Loh Y.H."/>
            <person name="Halpern A.L."/>
            <person name="Lee A.P."/>
            <person name="Johnson J."/>
            <person name="Dandona N."/>
            <person name="Viswanathan L.D."/>
            <person name="Tay A."/>
            <person name="Venter J.C."/>
            <person name="Strausberg R.L."/>
            <person name="Brenner S."/>
        </authorList>
    </citation>
    <scope>NUCLEOTIDE SEQUENCE [LARGE SCALE GENOMIC DNA]</scope>
</reference>
<name>A0A4W3K4R3_CALMI</name>
<dbReference type="GO" id="GO:0005078">
    <property type="term" value="F:MAP-kinase scaffold activity"/>
    <property type="evidence" value="ECO:0007669"/>
    <property type="project" value="InterPro"/>
</dbReference>
<dbReference type="Pfam" id="PF16471">
    <property type="entry name" value="JIP_LZII"/>
    <property type="match status" value="1"/>
</dbReference>
<reference evidence="7" key="5">
    <citation type="submission" date="2025-09" db="UniProtKB">
        <authorList>
            <consortium name="Ensembl"/>
        </authorList>
    </citation>
    <scope>IDENTIFICATION</scope>
</reference>
<feature type="compositionally biased region" description="Basic and acidic residues" evidence="5">
    <location>
        <begin position="302"/>
        <end position="313"/>
    </location>
</feature>
<evidence type="ECO:0000256" key="1">
    <source>
        <dbReference type="ARBA" id="ARBA00004496"/>
    </source>
</evidence>